<proteinExistence type="predicted"/>
<evidence type="ECO:0000259" key="3">
    <source>
        <dbReference type="Pfam" id="PF10728"/>
    </source>
</evidence>
<dbReference type="PANTHER" id="PTHR40459:SF1">
    <property type="entry name" value="CONSERVED HYPOTHETICAL ALANINE AND LEUCINE RICH PROTEIN"/>
    <property type="match status" value="1"/>
</dbReference>
<dbReference type="Pfam" id="PF10728">
    <property type="entry name" value="DUF2520"/>
    <property type="match status" value="1"/>
</dbReference>
<dbReference type="InterPro" id="IPR019665">
    <property type="entry name" value="OxRdtase/DH_put_Rossmann_dom"/>
</dbReference>
<name>A0A1N6V035_9MICO</name>
<accession>A0A1N6V035</accession>
<dbReference type="RefSeq" id="WP_076406149.1">
    <property type="nucleotide sequence ID" value="NZ_FTMI01000007.1"/>
</dbReference>
<dbReference type="SUPFAM" id="SSF51735">
    <property type="entry name" value="NAD(P)-binding Rossmann-fold domains"/>
    <property type="match status" value="1"/>
</dbReference>
<evidence type="ECO:0000313" key="4">
    <source>
        <dbReference type="EMBL" id="SIQ71208.1"/>
    </source>
</evidence>
<feature type="domain" description="Putative oxidoreductase/dehydrogenase Rossmann-like" evidence="2">
    <location>
        <begin position="6"/>
        <end position="129"/>
    </location>
</feature>
<dbReference type="Gene3D" id="3.40.50.720">
    <property type="entry name" value="NAD(P)-binding Rossmann-like Domain"/>
    <property type="match status" value="1"/>
</dbReference>
<feature type="domain" description="DUF2520" evidence="3">
    <location>
        <begin position="147"/>
        <end position="290"/>
    </location>
</feature>
<dbReference type="Gene3D" id="1.10.1040.20">
    <property type="entry name" value="ProC-like, C-terminal domain"/>
    <property type="match status" value="1"/>
</dbReference>
<dbReference type="InterPro" id="IPR018931">
    <property type="entry name" value="DUF2520"/>
</dbReference>
<dbReference type="EMBL" id="FTMI01000007">
    <property type="protein sequence ID" value="SIQ71208.1"/>
    <property type="molecule type" value="Genomic_DNA"/>
</dbReference>
<evidence type="ECO:0000259" key="2">
    <source>
        <dbReference type="Pfam" id="PF10727"/>
    </source>
</evidence>
<dbReference type="InterPro" id="IPR037108">
    <property type="entry name" value="TM1727-like_C_sf"/>
</dbReference>
<dbReference type="AlphaFoldDB" id="A0A1N6V035"/>
<sequence>MSAAEGARRPGRLGVGVVGAGRVGAVLGSALRAVGHAVVGASGVSDASRDRIETLLAGVPVLEVPHVVERAELVLLAVPDDALPALVRGLADTGAWQPGQIVVHTSGRYGTAVLDPARAAGAIPLALHPAMTFTGTSLDLARLEGTTFAVTAPGPVLPIGQALVVELGGEPVVVAEESRGLYHAALAHGANHLVVLVAQAAQALEAAGVDRPGRALAPLLAAALDGATRGADAGAESGTGAGAGALLGLTGPVARGDVGTVREHLAALDALAATSDAVDVPPSYRALSRAATHRALAGGRLGERAARELLDALDAPAPDPQDRHDQQDRPDPQDPHDEGRA</sequence>
<dbReference type="PANTHER" id="PTHR40459">
    <property type="entry name" value="CONSERVED HYPOTHETICAL ALANINE AND LEUCINE RICH PROTEIN"/>
    <property type="match status" value="1"/>
</dbReference>
<gene>
    <name evidence="4" type="ORF">SAMN05518682_3357</name>
</gene>
<dbReference type="Pfam" id="PF10727">
    <property type="entry name" value="Rossmann-like"/>
    <property type="match status" value="1"/>
</dbReference>
<feature type="compositionally biased region" description="Basic and acidic residues" evidence="1">
    <location>
        <begin position="320"/>
        <end position="341"/>
    </location>
</feature>
<evidence type="ECO:0000313" key="5">
    <source>
        <dbReference type="Proteomes" id="UP000186235"/>
    </source>
</evidence>
<dbReference type="SUPFAM" id="SSF48179">
    <property type="entry name" value="6-phosphogluconate dehydrogenase C-terminal domain-like"/>
    <property type="match status" value="1"/>
</dbReference>
<evidence type="ECO:0000256" key="1">
    <source>
        <dbReference type="SAM" id="MobiDB-lite"/>
    </source>
</evidence>
<dbReference type="InterPro" id="IPR008927">
    <property type="entry name" value="6-PGluconate_DH-like_C_sf"/>
</dbReference>
<dbReference type="Proteomes" id="UP000186235">
    <property type="component" value="Unassembled WGS sequence"/>
</dbReference>
<protein>
    <submittedName>
        <fullName evidence="4">Predicted oxidoreductase, contains short-chain dehydrogenase (SDR) and DUF2520 domains</fullName>
    </submittedName>
</protein>
<reference evidence="5" key="1">
    <citation type="submission" date="2017-01" db="EMBL/GenBank/DDBJ databases">
        <authorList>
            <person name="Varghese N."/>
            <person name="Submissions S."/>
        </authorList>
    </citation>
    <scope>NUCLEOTIDE SEQUENCE [LARGE SCALE GENOMIC DNA]</scope>
    <source>
        <strain evidence="5">3bp</strain>
    </source>
</reference>
<dbReference type="InterPro" id="IPR036291">
    <property type="entry name" value="NAD(P)-bd_dom_sf"/>
</dbReference>
<keyword evidence="5" id="KW-1185">Reference proteome</keyword>
<feature type="region of interest" description="Disordered" evidence="1">
    <location>
        <begin position="312"/>
        <end position="341"/>
    </location>
</feature>
<organism evidence="4 5">
    <name type="scientific">Cellulosimicrobium aquatile</name>
    <dbReference type="NCBI Taxonomy" id="1612203"/>
    <lineage>
        <taxon>Bacteria</taxon>
        <taxon>Bacillati</taxon>
        <taxon>Actinomycetota</taxon>
        <taxon>Actinomycetes</taxon>
        <taxon>Micrococcales</taxon>
        <taxon>Promicromonosporaceae</taxon>
        <taxon>Cellulosimicrobium</taxon>
    </lineage>
</organism>